<feature type="chain" id="PRO_5020745635" description="Transporter" evidence="1">
    <location>
        <begin position="20"/>
        <end position="279"/>
    </location>
</feature>
<name>A0A4Q2UUB9_9BACT</name>
<dbReference type="EMBL" id="SBLB01000001">
    <property type="protein sequence ID" value="RYC71435.1"/>
    <property type="molecule type" value="Genomic_DNA"/>
</dbReference>
<reference evidence="2 3" key="1">
    <citation type="submission" date="2019-01" db="EMBL/GenBank/DDBJ databases">
        <title>Spirosoma flava sp. nov., a propanil-degrading bacterium isolated from herbicide-contaminated soil.</title>
        <authorList>
            <person name="Zhang L."/>
            <person name="Jiang J.-D."/>
        </authorList>
    </citation>
    <scope>NUCLEOTIDE SEQUENCE [LARGE SCALE GENOMIC DNA]</scope>
    <source>
        <strain evidence="2 3">TY50</strain>
    </source>
</reference>
<keyword evidence="3" id="KW-1185">Reference proteome</keyword>
<evidence type="ECO:0000256" key="1">
    <source>
        <dbReference type="SAM" id="SignalP"/>
    </source>
</evidence>
<evidence type="ECO:0000313" key="2">
    <source>
        <dbReference type="EMBL" id="RYC71435.1"/>
    </source>
</evidence>
<protein>
    <recommendedName>
        <fullName evidence="4">Transporter</fullName>
    </recommendedName>
</protein>
<comment type="caution">
    <text evidence="2">The sequence shown here is derived from an EMBL/GenBank/DDBJ whole genome shotgun (WGS) entry which is preliminary data.</text>
</comment>
<gene>
    <name evidence="2" type="ORF">EQG79_04640</name>
</gene>
<evidence type="ECO:0008006" key="4">
    <source>
        <dbReference type="Google" id="ProtNLM"/>
    </source>
</evidence>
<dbReference type="AlphaFoldDB" id="A0A4Q2UUB9"/>
<evidence type="ECO:0000313" key="3">
    <source>
        <dbReference type="Proteomes" id="UP000290407"/>
    </source>
</evidence>
<organism evidence="2 3">
    <name type="scientific">Spirosoma sordidisoli</name>
    <dbReference type="NCBI Taxonomy" id="2502893"/>
    <lineage>
        <taxon>Bacteria</taxon>
        <taxon>Pseudomonadati</taxon>
        <taxon>Bacteroidota</taxon>
        <taxon>Cytophagia</taxon>
        <taxon>Cytophagales</taxon>
        <taxon>Cytophagaceae</taxon>
        <taxon>Spirosoma</taxon>
    </lineage>
</organism>
<keyword evidence="1" id="KW-0732">Signal</keyword>
<sequence>MRRLFLVSLFLTLSTLSMAGGPWIRGYRKGFVQLGYSGLYYNAVYGPTGSETAVFRNTSDVTLQLYAEYGIAKGWEIRGVLPYKLLKTGPSTNLSANPVNAGTLTGIGNMGLGVKRALLDGPVTVSIGVDALANTFTNNDRLGLRTGYEGWTVLPYLSVGSGGSRTYYYAEAGYGLMTQNYSNFLKLNGEFGYRLHPRLWVAGTIDFRLPAKNGPFFNTEAYQFTGTYLNDQQFLGAGLKAAYDIVPDKLGLTASVIGALAGENVPFSRSYNAGIFIKW</sequence>
<feature type="signal peptide" evidence="1">
    <location>
        <begin position="1"/>
        <end position="19"/>
    </location>
</feature>
<proteinExistence type="predicted"/>
<dbReference type="RefSeq" id="WP_129600280.1">
    <property type="nucleotide sequence ID" value="NZ_SBLB01000001.1"/>
</dbReference>
<dbReference type="Proteomes" id="UP000290407">
    <property type="component" value="Unassembled WGS sequence"/>
</dbReference>
<accession>A0A4Q2UUB9</accession>